<accession>A0A9N9YRS4</accession>
<dbReference type="Gene3D" id="3.10.450.50">
    <property type="match status" value="2"/>
</dbReference>
<keyword evidence="2" id="KW-1185">Reference proteome</keyword>
<evidence type="ECO:0008006" key="3">
    <source>
        <dbReference type="Google" id="ProtNLM"/>
    </source>
</evidence>
<organism evidence="1 2">
    <name type="scientific">Clonostachys rhizophaga</name>
    <dbReference type="NCBI Taxonomy" id="160324"/>
    <lineage>
        <taxon>Eukaryota</taxon>
        <taxon>Fungi</taxon>
        <taxon>Dikarya</taxon>
        <taxon>Ascomycota</taxon>
        <taxon>Pezizomycotina</taxon>
        <taxon>Sordariomycetes</taxon>
        <taxon>Hypocreomycetidae</taxon>
        <taxon>Hypocreales</taxon>
        <taxon>Bionectriaceae</taxon>
        <taxon>Clonostachys</taxon>
    </lineage>
</organism>
<dbReference type="EMBL" id="CABFNQ020000731">
    <property type="protein sequence ID" value="CAH0028227.1"/>
    <property type="molecule type" value="Genomic_DNA"/>
</dbReference>
<evidence type="ECO:0000313" key="2">
    <source>
        <dbReference type="Proteomes" id="UP000696573"/>
    </source>
</evidence>
<dbReference type="InterPro" id="IPR032710">
    <property type="entry name" value="NTF2-like_dom_sf"/>
</dbReference>
<sequence>MRGFFKAKTLKDADGWLSFFHPYESAIYDSTLGAAYPSREMLEKELPVIAQAWPDNGTAYHQRVLGDMTGAVVVNLGSQELFGDELRMVSAYDFRNGKVVRQCDYWDARRNSVGENKVPDNEYPHDLGLESVGENAHVQMQKTATDLSAALEKGRVDDAAALFTVDAVFEDLTTRTRIEGRLAIGRYLHRAIDKLAYGPGAELRHILGSASGGGYEWVQLGGSVRNGIIGLELDSQGAIGRFTAIWDGSRMAEEEIRSLVMLAIEI</sequence>
<dbReference type="Proteomes" id="UP000696573">
    <property type="component" value="Unassembled WGS sequence"/>
</dbReference>
<protein>
    <recommendedName>
        <fullName evidence="3">SnoaL-like domain-containing protein</fullName>
    </recommendedName>
</protein>
<evidence type="ECO:0000313" key="1">
    <source>
        <dbReference type="EMBL" id="CAH0028227.1"/>
    </source>
</evidence>
<dbReference type="OrthoDB" id="4802566at2759"/>
<name>A0A9N9YRS4_9HYPO</name>
<comment type="caution">
    <text evidence="1">The sequence shown here is derived from an EMBL/GenBank/DDBJ whole genome shotgun (WGS) entry which is preliminary data.</text>
</comment>
<dbReference type="AlphaFoldDB" id="A0A9N9YRS4"/>
<dbReference type="SUPFAM" id="SSF54427">
    <property type="entry name" value="NTF2-like"/>
    <property type="match status" value="2"/>
</dbReference>
<proteinExistence type="predicted"/>
<reference evidence="1" key="1">
    <citation type="submission" date="2021-10" db="EMBL/GenBank/DDBJ databases">
        <authorList>
            <person name="Piombo E."/>
        </authorList>
    </citation>
    <scope>NUCLEOTIDE SEQUENCE</scope>
</reference>
<gene>
    <name evidence="1" type="ORF">CRHIZ90672A_00012521</name>
</gene>